<dbReference type="Proteomes" id="UP000078200">
    <property type="component" value="Unassembled WGS sequence"/>
</dbReference>
<evidence type="ECO:0000313" key="2">
    <source>
        <dbReference type="EnsemblMetazoa" id="GAUT052132-PA"/>
    </source>
</evidence>
<keyword evidence="3" id="KW-1185">Reference proteome</keyword>
<name>A0A1A9VYW5_GLOAU</name>
<organism evidence="2 3">
    <name type="scientific">Glossina austeni</name>
    <name type="common">Savannah tsetse fly</name>
    <dbReference type="NCBI Taxonomy" id="7395"/>
    <lineage>
        <taxon>Eukaryota</taxon>
        <taxon>Metazoa</taxon>
        <taxon>Ecdysozoa</taxon>
        <taxon>Arthropoda</taxon>
        <taxon>Hexapoda</taxon>
        <taxon>Insecta</taxon>
        <taxon>Pterygota</taxon>
        <taxon>Neoptera</taxon>
        <taxon>Endopterygota</taxon>
        <taxon>Diptera</taxon>
        <taxon>Brachycera</taxon>
        <taxon>Muscomorpha</taxon>
        <taxon>Hippoboscoidea</taxon>
        <taxon>Glossinidae</taxon>
        <taxon>Glossina</taxon>
    </lineage>
</organism>
<sequence>MTSHRSRSILLHTLRFPGLIIISLYLSLSSLVIFSLERWICPYFSSFIHSAKREKPVVMWVDDANVEHNGSNFVNAFLMSKEARNTRLNCCVLVVVFFIEPDGERVCVICLKALSTTHRTHRTGHTLMRKSLKFCCETF</sequence>
<evidence type="ECO:0000256" key="1">
    <source>
        <dbReference type="SAM" id="Phobius"/>
    </source>
</evidence>
<keyword evidence="1" id="KW-1133">Transmembrane helix</keyword>
<dbReference type="VEuPathDB" id="VectorBase:GAUT052132"/>
<keyword evidence="1" id="KW-0472">Membrane</keyword>
<dbReference type="EnsemblMetazoa" id="GAUT052132-RA">
    <property type="protein sequence ID" value="GAUT052132-PA"/>
    <property type="gene ID" value="GAUT052132"/>
</dbReference>
<proteinExistence type="predicted"/>
<protein>
    <submittedName>
        <fullName evidence="2">Uncharacterized protein</fullName>
    </submittedName>
</protein>
<keyword evidence="1" id="KW-0812">Transmembrane</keyword>
<dbReference type="AlphaFoldDB" id="A0A1A9VYW5"/>
<feature type="transmembrane region" description="Helical" evidence="1">
    <location>
        <begin position="16"/>
        <end position="36"/>
    </location>
</feature>
<accession>A0A1A9VYW5</accession>
<evidence type="ECO:0000313" key="3">
    <source>
        <dbReference type="Proteomes" id="UP000078200"/>
    </source>
</evidence>
<reference evidence="2" key="1">
    <citation type="submission" date="2020-05" db="UniProtKB">
        <authorList>
            <consortium name="EnsemblMetazoa"/>
        </authorList>
    </citation>
    <scope>IDENTIFICATION</scope>
    <source>
        <strain evidence="2">TTRI</strain>
    </source>
</reference>